<organism evidence="2 3">
    <name type="scientific">Lactuca virosa</name>
    <dbReference type="NCBI Taxonomy" id="75947"/>
    <lineage>
        <taxon>Eukaryota</taxon>
        <taxon>Viridiplantae</taxon>
        <taxon>Streptophyta</taxon>
        <taxon>Embryophyta</taxon>
        <taxon>Tracheophyta</taxon>
        <taxon>Spermatophyta</taxon>
        <taxon>Magnoliopsida</taxon>
        <taxon>eudicotyledons</taxon>
        <taxon>Gunneridae</taxon>
        <taxon>Pentapetalae</taxon>
        <taxon>asterids</taxon>
        <taxon>campanulids</taxon>
        <taxon>Asterales</taxon>
        <taxon>Asteraceae</taxon>
        <taxon>Cichorioideae</taxon>
        <taxon>Cichorieae</taxon>
        <taxon>Lactucinae</taxon>
        <taxon>Lactuca</taxon>
    </lineage>
</organism>
<dbReference type="Proteomes" id="UP001157418">
    <property type="component" value="Unassembled WGS sequence"/>
</dbReference>
<sequence length="68" mass="7911">MTRQHYHQRLKAILQWGVNIGMNFVAVRSESSIIHAFPFNSEKKRGDVAVKRPDSEVHVHWKGQLKLC</sequence>
<dbReference type="EMBL" id="CAKMRJ010005745">
    <property type="protein sequence ID" value="CAH1452259.1"/>
    <property type="molecule type" value="Genomic_DNA"/>
</dbReference>
<keyword evidence="1" id="KW-0460">Magnesium</keyword>
<evidence type="ECO:0000313" key="2">
    <source>
        <dbReference type="EMBL" id="CAH1452259.1"/>
    </source>
</evidence>
<dbReference type="PANTHER" id="PTHR24093:SF519">
    <property type="entry name" value="CALCIUM-TRANSPORTING ATPASE"/>
    <property type="match status" value="1"/>
</dbReference>
<keyword evidence="3" id="KW-1185">Reference proteome</keyword>
<dbReference type="GO" id="GO:0005886">
    <property type="term" value="C:plasma membrane"/>
    <property type="evidence" value="ECO:0007669"/>
    <property type="project" value="TreeGrafter"/>
</dbReference>
<proteinExistence type="predicted"/>
<gene>
    <name evidence="2" type="ORF">LVIROSA_LOCUS37568</name>
</gene>
<name>A0AAU9PQ32_9ASTR</name>
<comment type="caution">
    <text evidence="2">The sequence shown here is derived from an EMBL/GenBank/DDBJ whole genome shotgun (WGS) entry which is preliminary data.</text>
</comment>
<dbReference type="InterPro" id="IPR023299">
    <property type="entry name" value="ATPase_P-typ_cyto_dom_N"/>
</dbReference>
<dbReference type="PANTHER" id="PTHR24093">
    <property type="entry name" value="CATION TRANSPORTING ATPASE"/>
    <property type="match status" value="1"/>
</dbReference>
<dbReference type="SUPFAM" id="SSF81660">
    <property type="entry name" value="Metal cation-transporting ATPase, ATP-binding domain N"/>
    <property type="match status" value="1"/>
</dbReference>
<dbReference type="Gene3D" id="3.40.1110.10">
    <property type="entry name" value="Calcium-transporting ATPase, cytoplasmic domain N"/>
    <property type="match status" value="1"/>
</dbReference>
<reference evidence="2 3" key="1">
    <citation type="submission" date="2022-01" db="EMBL/GenBank/DDBJ databases">
        <authorList>
            <person name="Xiong W."/>
            <person name="Schranz E."/>
        </authorList>
    </citation>
    <scope>NUCLEOTIDE SEQUENCE [LARGE SCALE GENOMIC DNA]</scope>
</reference>
<evidence type="ECO:0000256" key="1">
    <source>
        <dbReference type="ARBA" id="ARBA00022842"/>
    </source>
</evidence>
<accession>A0AAU9PQ32</accession>
<evidence type="ECO:0000313" key="3">
    <source>
        <dbReference type="Proteomes" id="UP001157418"/>
    </source>
</evidence>
<dbReference type="GO" id="GO:0005388">
    <property type="term" value="F:P-type calcium transporter activity"/>
    <property type="evidence" value="ECO:0007669"/>
    <property type="project" value="TreeGrafter"/>
</dbReference>
<dbReference type="GO" id="GO:0000166">
    <property type="term" value="F:nucleotide binding"/>
    <property type="evidence" value="ECO:0007669"/>
    <property type="project" value="InterPro"/>
</dbReference>
<protein>
    <submittedName>
        <fullName evidence="2">Uncharacterized protein</fullName>
    </submittedName>
</protein>
<dbReference type="AlphaFoldDB" id="A0AAU9PQ32"/>